<dbReference type="EMBL" id="FOFD01000001">
    <property type="protein sequence ID" value="SEP61665.1"/>
    <property type="molecule type" value="Genomic_DNA"/>
</dbReference>
<dbReference type="Pfam" id="PF23454">
    <property type="entry name" value="Zn_ribbon_Brz"/>
    <property type="match status" value="1"/>
</dbReference>
<dbReference type="Proteomes" id="UP000199114">
    <property type="component" value="Unassembled WGS sequence"/>
</dbReference>
<dbReference type="InterPro" id="IPR053463">
    <property type="entry name" value="Brz_Regulator"/>
</dbReference>
<evidence type="ECO:0000313" key="2">
    <source>
        <dbReference type="Proteomes" id="UP000199114"/>
    </source>
</evidence>
<organism evidence="1 2">
    <name type="scientific">Natrinema salaciae</name>
    <dbReference type="NCBI Taxonomy" id="1186196"/>
    <lineage>
        <taxon>Archaea</taxon>
        <taxon>Methanobacteriati</taxon>
        <taxon>Methanobacteriota</taxon>
        <taxon>Stenosarchaea group</taxon>
        <taxon>Halobacteria</taxon>
        <taxon>Halobacteriales</taxon>
        <taxon>Natrialbaceae</taxon>
        <taxon>Natrinema</taxon>
    </lineage>
</organism>
<keyword evidence="2" id="KW-1185">Reference proteome</keyword>
<accession>A0A1H8ZB58</accession>
<gene>
    <name evidence="1" type="ORF">SAMN04489841_0118</name>
</gene>
<protein>
    <submittedName>
        <fullName evidence="1">Uncharacterized protein</fullName>
    </submittedName>
</protein>
<evidence type="ECO:0000313" key="1">
    <source>
        <dbReference type="EMBL" id="SEP61665.1"/>
    </source>
</evidence>
<dbReference type="AlphaFoldDB" id="A0A1H8ZB58"/>
<sequence>MVPWRMKMHEVATKAVACPHCGENASVSPPGEGTDVKVRRSVAAFGEYTTVTCSQGHTYWVYFC</sequence>
<name>A0A1H8ZB58_9EURY</name>
<reference evidence="2" key="1">
    <citation type="submission" date="2016-10" db="EMBL/GenBank/DDBJ databases">
        <authorList>
            <person name="Varghese N."/>
            <person name="Submissions S."/>
        </authorList>
    </citation>
    <scope>NUCLEOTIDE SEQUENCE [LARGE SCALE GENOMIC DNA]</scope>
    <source>
        <strain evidence="2">DSM 25055</strain>
    </source>
</reference>
<proteinExistence type="predicted"/>